<reference evidence="1" key="2">
    <citation type="journal article" date="2024" name="Plant">
        <title>Genomic evolution and insights into agronomic trait innovations of Sesamum species.</title>
        <authorList>
            <person name="Miao H."/>
            <person name="Wang L."/>
            <person name="Qu L."/>
            <person name="Liu H."/>
            <person name="Sun Y."/>
            <person name="Le M."/>
            <person name="Wang Q."/>
            <person name="Wei S."/>
            <person name="Zheng Y."/>
            <person name="Lin W."/>
            <person name="Duan Y."/>
            <person name="Cao H."/>
            <person name="Xiong S."/>
            <person name="Wang X."/>
            <person name="Wei L."/>
            <person name="Li C."/>
            <person name="Ma Q."/>
            <person name="Ju M."/>
            <person name="Zhao R."/>
            <person name="Li G."/>
            <person name="Mu C."/>
            <person name="Tian Q."/>
            <person name="Mei H."/>
            <person name="Zhang T."/>
            <person name="Gao T."/>
            <person name="Zhang H."/>
        </authorList>
    </citation>
    <scope>NUCLEOTIDE SEQUENCE</scope>
    <source>
        <strain evidence="1">G02</strain>
    </source>
</reference>
<evidence type="ECO:0000313" key="1">
    <source>
        <dbReference type="EMBL" id="KAL0430334.1"/>
    </source>
</evidence>
<comment type="caution">
    <text evidence="1">The sequence shown here is derived from an EMBL/GenBank/DDBJ whole genome shotgun (WGS) entry which is preliminary data.</text>
</comment>
<reference evidence="1" key="1">
    <citation type="submission" date="2020-06" db="EMBL/GenBank/DDBJ databases">
        <authorList>
            <person name="Li T."/>
            <person name="Hu X."/>
            <person name="Zhang T."/>
            <person name="Song X."/>
            <person name="Zhang H."/>
            <person name="Dai N."/>
            <person name="Sheng W."/>
            <person name="Hou X."/>
            <person name="Wei L."/>
        </authorList>
    </citation>
    <scope>NUCLEOTIDE SEQUENCE</scope>
    <source>
        <strain evidence="1">G02</strain>
        <tissue evidence="1">Leaf</tissue>
    </source>
</reference>
<dbReference type="AlphaFoldDB" id="A0AAW2VMV0"/>
<proteinExistence type="predicted"/>
<gene>
    <name evidence="1" type="ORF">Sradi_0659400</name>
</gene>
<protein>
    <submittedName>
        <fullName evidence="1">Uncharacterized protein</fullName>
    </submittedName>
</protein>
<name>A0AAW2VMV0_SESRA</name>
<dbReference type="EMBL" id="JACGWJ010000003">
    <property type="protein sequence ID" value="KAL0430334.1"/>
    <property type="molecule type" value="Genomic_DNA"/>
</dbReference>
<organism evidence="1">
    <name type="scientific">Sesamum radiatum</name>
    <name type="common">Black benniseed</name>
    <dbReference type="NCBI Taxonomy" id="300843"/>
    <lineage>
        <taxon>Eukaryota</taxon>
        <taxon>Viridiplantae</taxon>
        <taxon>Streptophyta</taxon>
        <taxon>Embryophyta</taxon>
        <taxon>Tracheophyta</taxon>
        <taxon>Spermatophyta</taxon>
        <taxon>Magnoliopsida</taxon>
        <taxon>eudicotyledons</taxon>
        <taxon>Gunneridae</taxon>
        <taxon>Pentapetalae</taxon>
        <taxon>asterids</taxon>
        <taxon>lamiids</taxon>
        <taxon>Lamiales</taxon>
        <taxon>Pedaliaceae</taxon>
        <taxon>Sesamum</taxon>
    </lineage>
</organism>
<sequence length="65" mass="7387">MLQQAQAKHIYAQQMPIAAQMQLVVFTSPQHHYPSNQRLGAFFGSKWRKLPARSFVLGCAYALHS</sequence>
<accession>A0AAW2VMV0</accession>